<dbReference type="PANTHER" id="PTHR48046:SF1">
    <property type="entry name" value="GLYCOSYLTRANSFERASE-RELATED"/>
    <property type="match status" value="1"/>
</dbReference>
<accession>A0AAD3TAV4</accession>
<comment type="caution">
    <text evidence="5">The sequence shown here is derived from an EMBL/GenBank/DDBJ whole genome shotgun (WGS) entry which is preliminary data.</text>
</comment>
<keyword evidence="4" id="KW-0812">Transmembrane</keyword>
<proteinExistence type="inferred from homology"/>
<evidence type="ECO:0000256" key="4">
    <source>
        <dbReference type="SAM" id="Phobius"/>
    </source>
</evidence>
<dbReference type="PANTHER" id="PTHR48046">
    <property type="entry name" value="UDP-GLYCOSYLTRANSFERASE 72E1"/>
    <property type="match status" value="1"/>
</dbReference>
<dbReference type="FunFam" id="3.40.50.2000:FF:000056">
    <property type="entry name" value="Glycosyltransferase"/>
    <property type="match status" value="1"/>
</dbReference>
<protein>
    <recommendedName>
        <fullName evidence="7">Glycosyltransferase</fullName>
    </recommendedName>
</protein>
<dbReference type="SUPFAM" id="SSF53756">
    <property type="entry name" value="UDP-Glycosyltransferase/glycogen phosphorylase"/>
    <property type="match status" value="1"/>
</dbReference>
<evidence type="ECO:0008006" key="7">
    <source>
        <dbReference type="Google" id="ProtNLM"/>
    </source>
</evidence>
<dbReference type="AlphaFoldDB" id="A0AAD3TAV4"/>
<evidence type="ECO:0000313" key="6">
    <source>
        <dbReference type="Proteomes" id="UP001279734"/>
    </source>
</evidence>
<dbReference type="InterPro" id="IPR002213">
    <property type="entry name" value="UDP_glucos_trans"/>
</dbReference>
<keyword evidence="2" id="KW-0328">Glycosyltransferase</keyword>
<keyword evidence="3" id="KW-0808">Transferase</keyword>
<gene>
    <name evidence="5" type="ORF">Nepgr_027094</name>
</gene>
<organism evidence="5 6">
    <name type="scientific">Nepenthes gracilis</name>
    <name type="common">Slender pitcher plant</name>
    <dbReference type="NCBI Taxonomy" id="150966"/>
    <lineage>
        <taxon>Eukaryota</taxon>
        <taxon>Viridiplantae</taxon>
        <taxon>Streptophyta</taxon>
        <taxon>Embryophyta</taxon>
        <taxon>Tracheophyta</taxon>
        <taxon>Spermatophyta</taxon>
        <taxon>Magnoliopsida</taxon>
        <taxon>eudicotyledons</taxon>
        <taxon>Gunneridae</taxon>
        <taxon>Pentapetalae</taxon>
        <taxon>Caryophyllales</taxon>
        <taxon>Nepenthaceae</taxon>
        <taxon>Nepenthes</taxon>
    </lineage>
</organism>
<keyword evidence="6" id="KW-1185">Reference proteome</keyword>
<reference evidence="5" key="1">
    <citation type="submission" date="2023-05" db="EMBL/GenBank/DDBJ databases">
        <title>Nepenthes gracilis genome sequencing.</title>
        <authorList>
            <person name="Fukushima K."/>
        </authorList>
    </citation>
    <scope>NUCLEOTIDE SEQUENCE</scope>
    <source>
        <strain evidence="5">SING2019-196</strain>
    </source>
</reference>
<evidence type="ECO:0000256" key="3">
    <source>
        <dbReference type="ARBA" id="ARBA00022679"/>
    </source>
</evidence>
<dbReference type="Gene3D" id="3.40.50.2000">
    <property type="entry name" value="Glycogen Phosphorylase B"/>
    <property type="match status" value="2"/>
</dbReference>
<evidence type="ECO:0000256" key="1">
    <source>
        <dbReference type="ARBA" id="ARBA00009995"/>
    </source>
</evidence>
<evidence type="ECO:0000313" key="5">
    <source>
        <dbReference type="EMBL" id="GMH25251.1"/>
    </source>
</evidence>
<evidence type="ECO:0000256" key="2">
    <source>
        <dbReference type="ARBA" id="ARBA00022676"/>
    </source>
</evidence>
<name>A0AAD3TAV4_NEPGR</name>
<dbReference type="EMBL" id="BSYO01000029">
    <property type="protein sequence ID" value="GMH25251.1"/>
    <property type="molecule type" value="Genomic_DNA"/>
</dbReference>
<keyword evidence="4" id="KW-1133">Transmembrane helix</keyword>
<dbReference type="CDD" id="cd03784">
    <property type="entry name" value="GT1_Gtf-like"/>
    <property type="match status" value="1"/>
</dbReference>
<feature type="transmembrane region" description="Helical" evidence="4">
    <location>
        <begin position="132"/>
        <end position="150"/>
    </location>
</feature>
<sequence length="481" mass="52702">MVIPSKSHVALLASPGFGHLIPVIELAKRLVTVHSFSATVFVVTTNPSPAESQLLQSAASANLFDIAVLPHVNLTFPPETDIVTRMAVMMREALPSLHSSIAGMTHRPTALIVDLFGTEAIKIADEFDMLKYVFIASNALFLAFTVYFPFMGKIEKDEPLILPGCNPVPFENLNEIAFHPEAQGYQEYIRIGLEIPTANGVIVNTWEDLEGKTLCSFKSNEIMKAVIKIPVHAIGPLVRRAPSADSKSAVIEWLDMQPNESVVYVSFGSGGTLTTQQTIEMAWGLELSQQRFIWVVRPPIDYDASASLYFESKDDKSDGGGISRYLPDGFLARTSDLGRVVPMWAPQEEILAHPATGGCISHCGWNSTLECLVHGIPIIGWPLYAEQNMNATMLTRDIGVAIRPTGQPSKVTVGREEIEKMVRKIMVDKEGATIRLKAKELQKSGEKVSSKGGSSYDALSEIVKECEMNTLSQKAKFDIVP</sequence>
<keyword evidence="4" id="KW-0472">Membrane</keyword>
<dbReference type="GO" id="GO:0008194">
    <property type="term" value="F:UDP-glycosyltransferase activity"/>
    <property type="evidence" value="ECO:0007669"/>
    <property type="project" value="InterPro"/>
</dbReference>
<dbReference type="Pfam" id="PF00201">
    <property type="entry name" value="UDPGT"/>
    <property type="match status" value="1"/>
</dbReference>
<dbReference type="Proteomes" id="UP001279734">
    <property type="component" value="Unassembled WGS sequence"/>
</dbReference>
<comment type="similarity">
    <text evidence="1">Belongs to the UDP-glycosyltransferase family.</text>
</comment>